<sequence>MFIHPAPPAVSRRPTRAFGIRAILAAAAGLIGASGDASYDSGQNWNPTSGQQRH</sequence>
<proteinExistence type="predicted"/>
<dbReference type="EMBL" id="CAEZYW010000222">
    <property type="protein sequence ID" value="CAB4751707.1"/>
    <property type="molecule type" value="Genomic_DNA"/>
</dbReference>
<reference evidence="1" key="1">
    <citation type="submission" date="2020-05" db="EMBL/GenBank/DDBJ databases">
        <authorList>
            <person name="Chiriac C."/>
            <person name="Salcher M."/>
            <person name="Ghai R."/>
            <person name="Kavagutti S V."/>
        </authorList>
    </citation>
    <scope>NUCLEOTIDE SEQUENCE</scope>
</reference>
<dbReference type="AlphaFoldDB" id="A0A6J6TZB8"/>
<accession>A0A6J6TZB8</accession>
<protein>
    <submittedName>
        <fullName evidence="1">Unannotated protein</fullName>
    </submittedName>
</protein>
<organism evidence="1">
    <name type="scientific">freshwater metagenome</name>
    <dbReference type="NCBI Taxonomy" id="449393"/>
    <lineage>
        <taxon>unclassified sequences</taxon>
        <taxon>metagenomes</taxon>
        <taxon>ecological metagenomes</taxon>
    </lineage>
</organism>
<evidence type="ECO:0000313" key="1">
    <source>
        <dbReference type="EMBL" id="CAB4751707.1"/>
    </source>
</evidence>
<gene>
    <name evidence="1" type="ORF">UFOPK2786_01325</name>
</gene>
<name>A0A6J6TZB8_9ZZZZ</name>